<evidence type="ECO:0000256" key="1">
    <source>
        <dbReference type="ARBA" id="ARBA00005417"/>
    </source>
</evidence>
<name>A0ABX1S3L9_9PSEU</name>
<dbReference type="PANTHER" id="PTHR43776">
    <property type="entry name" value="TRANSPORT ATP-BINDING PROTEIN"/>
    <property type="match status" value="1"/>
</dbReference>
<keyword evidence="2" id="KW-0813">Transport</keyword>
<dbReference type="InterPro" id="IPR017871">
    <property type="entry name" value="ABC_transporter-like_CS"/>
</dbReference>
<evidence type="ECO:0000313" key="7">
    <source>
        <dbReference type="Proteomes" id="UP000820669"/>
    </source>
</evidence>
<keyword evidence="7" id="KW-1185">Reference proteome</keyword>
<dbReference type="SUPFAM" id="SSF52540">
    <property type="entry name" value="P-loop containing nucleoside triphosphate hydrolases"/>
    <property type="match status" value="2"/>
</dbReference>
<dbReference type="PROSITE" id="PS50893">
    <property type="entry name" value="ABC_TRANSPORTER_2"/>
    <property type="match status" value="2"/>
</dbReference>
<evidence type="ECO:0000256" key="3">
    <source>
        <dbReference type="ARBA" id="ARBA00022741"/>
    </source>
</evidence>
<comment type="similarity">
    <text evidence="1">Belongs to the ABC transporter superfamily.</text>
</comment>
<dbReference type="SMART" id="SM00382">
    <property type="entry name" value="AAA"/>
    <property type="match status" value="2"/>
</dbReference>
<sequence length="535" mass="54462">MRAGGAGVTVLRVSGLAAHAGAAPLLAATDLELAAGEVVAVVGESGCGKTTLGLGLLGEHAAGVRLTGSVRLGADGAELVGPADRELRARRAGRVGYLPQQPASALHPGRRIGGVLGELARLVHPTRAQRRAAVAAALRAAHLPADRALLRRYPHQLSGGQQQRVALAQALVTRPGVLVLDEPTTGLDTVTRARALAELGELVAGGTTLVLLTHDLAAVRLLADRVVVLDRGRVVEQGPAAGVLAAPAHPATRRIVAAEPRLRTGSAGRAGAPPRLQASGLRVQLRSGAILLDGVDLAAEAGEVVAVVGRSGAGKTTLARCLAGLVVPTAGQVQVDGTVLAADARRRRRAGLHAVQYVHQDARASFVAHRSVTAQLARTAQLLRGVPAAAAREEARELLAALGIDGAAADRRPAGLSGGQLQRAAVVRALLARPAVLVCDEITSALDTHRQAELLAAITAPAVLAGAAVVLISHDLALVSGVADSVCVIDEGRCAEHRPTRQLLAEPRTGPTRALLAAAATTGAVVADHRGENTP</sequence>
<dbReference type="EMBL" id="JAAXLA010000003">
    <property type="protein sequence ID" value="NMH96175.1"/>
    <property type="molecule type" value="Genomic_DNA"/>
</dbReference>
<dbReference type="Pfam" id="PF00005">
    <property type="entry name" value="ABC_tran"/>
    <property type="match status" value="2"/>
</dbReference>
<reference evidence="6 7" key="1">
    <citation type="submission" date="2020-04" db="EMBL/GenBank/DDBJ databases">
        <authorList>
            <person name="Klaysubun C."/>
            <person name="Duangmal K."/>
            <person name="Lipun K."/>
        </authorList>
    </citation>
    <scope>NUCLEOTIDE SEQUENCE [LARGE SCALE GENOMIC DNA]</scope>
    <source>
        <strain evidence="6 7">K10HN5</strain>
    </source>
</reference>
<dbReference type="InterPro" id="IPR003439">
    <property type="entry name" value="ABC_transporter-like_ATP-bd"/>
</dbReference>
<comment type="caution">
    <text evidence="6">The sequence shown here is derived from an EMBL/GenBank/DDBJ whole genome shotgun (WGS) entry which is preliminary data.</text>
</comment>
<accession>A0ABX1S3L9</accession>
<evidence type="ECO:0000313" key="6">
    <source>
        <dbReference type="EMBL" id="NMH96175.1"/>
    </source>
</evidence>
<dbReference type="InterPro" id="IPR027417">
    <property type="entry name" value="P-loop_NTPase"/>
</dbReference>
<feature type="domain" description="ABC transporter" evidence="5">
    <location>
        <begin position="276"/>
        <end position="516"/>
    </location>
</feature>
<feature type="domain" description="ABC transporter" evidence="5">
    <location>
        <begin position="11"/>
        <end position="256"/>
    </location>
</feature>
<evidence type="ECO:0000256" key="4">
    <source>
        <dbReference type="ARBA" id="ARBA00022840"/>
    </source>
</evidence>
<keyword evidence="4 6" id="KW-0067">ATP-binding</keyword>
<dbReference type="InterPro" id="IPR050319">
    <property type="entry name" value="ABC_transp_ATP-bind"/>
</dbReference>
<gene>
    <name evidence="6" type="ORF">HF526_02380</name>
</gene>
<evidence type="ECO:0000259" key="5">
    <source>
        <dbReference type="PROSITE" id="PS50893"/>
    </source>
</evidence>
<dbReference type="PANTHER" id="PTHR43776:SF7">
    <property type="entry name" value="D,D-DIPEPTIDE TRANSPORT ATP-BINDING PROTEIN DDPF-RELATED"/>
    <property type="match status" value="1"/>
</dbReference>
<dbReference type="PROSITE" id="PS00211">
    <property type="entry name" value="ABC_TRANSPORTER_1"/>
    <property type="match status" value="2"/>
</dbReference>
<dbReference type="GO" id="GO:0005524">
    <property type="term" value="F:ATP binding"/>
    <property type="evidence" value="ECO:0007669"/>
    <property type="project" value="UniProtKB-KW"/>
</dbReference>
<protein>
    <submittedName>
        <fullName evidence="6">ABC transporter ATP-binding protein</fullName>
    </submittedName>
</protein>
<organism evidence="6 7">
    <name type="scientific">Pseudonocardia acidicola</name>
    <dbReference type="NCBI Taxonomy" id="2724939"/>
    <lineage>
        <taxon>Bacteria</taxon>
        <taxon>Bacillati</taxon>
        <taxon>Actinomycetota</taxon>
        <taxon>Actinomycetes</taxon>
        <taxon>Pseudonocardiales</taxon>
        <taxon>Pseudonocardiaceae</taxon>
        <taxon>Pseudonocardia</taxon>
    </lineage>
</organism>
<proteinExistence type="inferred from homology"/>
<dbReference type="Proteomes" id="UP000820669">
    <property type="component" value="Unassembled WGS sequence"/>
</dbReference>
<dbReference type="Gene3D" id="3.40.50.300">
    <property type="entry name" value="P-loop containing nucleotide triphosphate hydrolases"/>
    <property type="match status" value="2"/>
</dbReference>
<evidence type="ECO:0000256" key="2">
    <source>
        <dbReference type="ARBA" id="ARBA00022448"/>
    </source>
</evidence>
<keyword evidence="3" id="KW-0547">Nucleotide-binding</keyword>
<dbReference type="CDD" id="cd03257">
    <property type="entry name" value="ABC_NikE_OppD_transporters"/>
    <property type="match status" value="1"/>
</dbReference>
<dbReference type="InterPro" id="IPR003593">
    <property type="entry name" value="AAA+_ATPase"/>
</dbReference>